<feature type="binding site" evidence="13">
    <location>
        <position position="292"/>
    </location>
    <ligand>
        <name>S-adenosyl-L-methionine</name>
        <dbReference type="ChEBI" id="CHEBI:59789"/>
    </ligand>
</feature>
<dbReference type="InterPro" id="IPR004573">
    <property type="entry name" value="rRNA_ssu_MeTfrase_B"/>
</dbReference>
<feature type="binding site" evidence="13">
    <location>
        <position position="319"/>
    </location>
    <ligand>
        <name>S-adenosyl-L-methionine</name>
        <dbReference type="ChEBI" id="CHEBI:59789"/>
    </ligand>
</feature>
<dbReference type="InterPro" id="IPR035926">
    <property type="entry name" value="NusB-like_sf"/>
</dbReference>
<gene>
    <name evidence="15" type="ORF">B5F17_04120</name>
</gene>
<dbReference type="GO" id="GO:0008649">
    <property type="term" value="F:rRNA methyltransferase activity"/>
    <property type="evidence" value="ECO:0007669"/>
    <property type="project" value="InterPro"/>
</dbReference>
<comment type="caution">
    <text evidence="15">The sequence shown here is derived from an EMBL/GenBank/DDBJ whole genome shotgun (WGS) entry which is preliminary data.</text>
</comment>
<sequence>MIKKRPHTAREVAAFTLFSMEEEGAWSDGALHHYLDRADLAPRDRALATRLAYGVIQNRLLCDWYLRQFSKVRLSKIAPRVHICLQLGIYQLALTDRIPAHAAVAETVTLIRNYAHANERTVGFANGVLRAVAQAAADNQLPRLNCPDKESFYSLHYSHPEWLVRLLTAQYGQKPTAAILAANNATAPVSIRVNLLRSDRDTVLKRLTEDGFTVHPHPKAASMILAESGDIASHPLFTEGVVTIQDTASAVCVELLDPQPDTLVLDCCAAPGGKTFYIAERMHNQGTVISCDIYEHKLEKIQAGAQRLGLSTVQPTLQDAAQPRVEWVGKADSVLCDVPCSGMGIIRKKPEIRYKDADEIQNLSEIQKKILENCANYVKPGGTLVYSTCTILERENQAVVQEFLQQHPEFEAVPIEHPVFGTSENGMITLLPSIHDTDGFFIAKLRRLT</sequence>
<dbReference type="FunFam" id="3.40.50.150:FF:000022">
    <property type="entry name" value="Ribosomal RNA small subunit methyltransferase B"/>
    <property type="match status" value="1"/>
</dbReference>
<dbReference type="SUPFAM" id="SSF53335">
    <property type="entry name" value="S-adenosyl-L-methionine-dependent methyltransferases"/>
    <property type="match status" value="1"/>
</dbReference>
<evidence type="ECO:0000313" key="15">
    <source>
        <dbReference type="EMBL" id="OUP53780.1"/>
    </source>
</evidence>
<keyword evidence="8 13" id="KW-0949">S-adenosyl-L-methionine</keyword>
<dbReference type="NCBIfam" id="TIGR00563">
    <property type="entry name" value="rsmB"/>
    <property type="match status" value="1"/>
</dbReference>
<feature type="binding site" evidence="13">
    <location>
        <begin position="268"/>
        <end position="274"/>
    </location>
    <ligand>
        <name>S-adenosyl-L-methionine</name>
        <dbReference type="ChEBI" id="CHEBI:59789"/>
    </ligand>
</feature>
<accession>A0A1Y4LD29</accession>
<proteinExistence type="inferred from homology"/>
<evidence type="ECO:0000256" key="2">
    <source>
        <dbReference type="ARBA" id="ARBA00004496"/>
    </source>
</evidence>
<protein>
    <recommendedName>
        <fullName evidence="3">16S rRNA (cytosine(967)-C(5))-methyltransferase</fullName>
        <ecNumber evidence="3">2.1.1.176</ecNumber>
    </recommendedName>
    <alternativeName>
        <fullName evidence="10">16S rRNA m5C967 methyltransferase</fullName>
    </alternativeName>
    <alternativeName>
        <fullName evidence="11">rRNA (cytosine-C(5)-)-methyltransferase RsmB</fullName>
    </alternativeName>
</protein>
<dbReference type="CDD" id="cd02440">
    <property type="entry name" value="AdoMet_MTases"/>
    <property type="match status" value="1"/>
</dbReference>
<dbReference type="InterPro" id="IPR001678">
    <property type="entry name" value="MeTrfase_RsmB-F_NOP2_dom"/>
</dbReference>
<evidence type="ECO:0000256" key="3">
    <source>
        <dbReference type="ARBA" id="ARBA00012140"/>
    </source>
</evidence>
<name>A0A1Y4LD29_9FIRM</name>
<dbReference type="AlphaFoldDB" id="A0A1Y4LD29"/>
<dbReference type="InterPro" id="IPR023267">
    <property type="entry name" value="RCMT"/>
</dbReference>
<reference evidence="16" key="1">
    <citation type="submission" date="2017-04" db="EMBL/GenBank/DDBJ databases">
        <title>Function of individual gut microbiota members based on whole genome sequencing of pure cultures obtained from chicken caecum.</title>
        <authorList>
            <person name="Medvecky M."/>
            <person name="Cejkova D."/>
            <person name="Polansky O."/>
            <person name="Karasova D."/>
            <person name="Kubasova T."/>
            <person name="Cizek A."/>
            <person name="Rychlik I."/>
        </authorList>
    </citation>
    <scope>NUCLEOTIDE SEQUENCE [LARGE SCALE GENOMIC DNA]</scope>
    <source>
        <strain evidence="16">An180</strain>
    </source>
</reference>
<dbReference type="EMBL" id="NFKK01000003">
    <property type="protein sequence ID" value="OUP53780.1"/>
    <property type="molecule type" value="Genomic_DNA"/>
</dbReference>
<keyword evidence="5" id="KW-0698">rRNA processing</keyword>
<dbReference type="Pfam" id="PF01189">
    <property type="entry name" value="Methyltr_RsmB-F"/>
    <property type="match status" value="1"/>
</dbReference>
<evidence type="ECO:0000256" key="13">
    <source>
        <dbReference type="PROSITE-ProRule" id="PRU01023"/>
    </source>
</evidence>
<feature type="domain" description="SAM-dependent MTase RsmB/NOP-type" evidence="14">
    <location>
        <begin position="179"/>
        <end position="448"/>
    </location>
</feature>
<dbReference type="Pfam" id="PF01029">
    <property type="entry name" value="NusB"/>
    <property type="match status" value="1"/>
</dbReference>
<dbReference type="Gene3D" id="3.40.50.150">
    <property type="entry name" value="Vaccinia Virus protein VP39"/>
    <property type="match status" value="1"/>
</dbReference>
<evidence type="ECO:0000256" key="4">
    <source>
        <dbReference type="ARBA" id="ARBA00022490"/>
    </source>
</evidence>
<dbReference type="EC" id="2.1.1.176" evidence="3"/>
<evidence type="ECO:0000256" key="7">
    <source>
        <dbReference type="ARBA" id="ARBA00022679"/>
    </source>
</evidence>
<dbReference type="Pfam" id="PF22458">
    <property type="entry name" value="RsmF-B_ferredox"/>
    <property type="match status" value="1"/>
</dbReference>
<dbReference type="SUPFAM" id="SSF48013">
    <property type="entry name" value="NusB-like"/>
    <property type="match status" value="1"/>
</dbReference>
<evidence type="ECO:0000256" key="1">
    <source>
        <dbReference type="ARBA" id="ARBA00002724"/>
    </source>
</evidence>
<dbReference type="InterPro" id="IPR054728">
    <property type="entry name" value="RsmB-like_ferredoxin"/>
</dbReference>
<evidence type="ECO:0000313" key="16">
    <source>
        <dbReference type="Proteomes" id="UP000195897"/>
    </source>
</evidence>
<evidence type="ECO:0000256" key="12">
    <source>
        <dbReference type="ARBA" id="ARBA00047283"/>
    </source>
</evidence>
<dbReference type="PANTHER" id="PTHR22807">
    <property type="entry name" value="NOP2 YEAST -RELATED NOL1/NOP2/FMU SUN DOMAIN-CONTAINING"/>
    <property type="match status" value="1"/>
</dbReference>
<dbReference type="InterPro" id="IPR029063">
    <property type="entry name" value="SAM-dependent_MTases_sf"/>
</dbReference>
<keyword evidence="9 13" id="KW-0694">RNA-binding</keyword>
<evidence type="ECO:0000256" key="9">
    <source>
        <dbReference type="ARBA" id="ARBA00022884"/>
    </source>
</evidence>
<dbReference type="Proteomes" id="UP000195897">
    <property type="component" value="Unassembled WGS sequence"/>
</dbReference>
<dbReference type="PANTHER" id="PTHR22807:SF53">
    <property type="entry name" value="RIBOSOMAL RNA SMALL SUBUNIT METHYLTRANSFERASE B-RELATED"/>
    <property type="match status" value="1"/>
</dbReference>
<comment type="catalytic activity">
    <reaction evidence="12">
        <text>cytidine(967) in 16S rRNA + S-adenosyl-L-methionine = 5-methylcytidine(967) in 16S rRNA + S-adenosyl-L-homocysteine + H(+)</text>
        <dbReference type="Rhea" id="RHEA:42748"/>
        <dbReference type="Rhea" id="RHEA-COMP:10219"/>
        <dbReference type="Rhea" id="RHEA-COMP:10220"/>
        <dbReference type="ChEBI" id="CHEBI:15378"/>
        <dbReference type="ChEBI" id="CHEBI:57856"/>
        <dbReference type="ChEBI" id="CHEBI:59789"/>
        <dbReference type="ChEBI" id="CHEBI:74483"/>
        <dbReference type="ChEBI" id="CHEBI:82748"/>
        <dbReference type="EC" id="2.1.1.176"/>
    </reaction>
</comment>
<dbReference type="GO" id="GO:0006355">
    <property type="term" value="P:regulation of DNA-templated transcription"/>
    <property type="evidence" value="ECO:0007669"/>
    <property type="project" value="InterPro"/>
</dbReference>
<dbReference type="InterPro" id="IPR049560">
    <property type="entry name" value="MeTrfase_RsmB-F_NOP2_cat"/>
</dbReference>
<evidence type="ECO:0000259" key="14">
    <source>
        <dbReference type="PROSITE" id="PS51686"/>
    </source>
</evidence>
<keyword evidence="7 13" id="KW-0808">Transferase</keyword>
<evidence type="ECO:0000256" key="6">
    <source>
        <dbReference type="ARBA" id="ARBA00022603"/>
    </source>
</evidence>
<comment type="subcellular location">
    <subcellularLocation>
        <location evidence="2">Cytoplasm</location>
    </subcellularLocation>
</comment>
<comment type="similarity">
    <text evidence="13">Belongs to the class I-like SAM-binding methyltransferase superfamily. RsmB/NOP family.</text>
</comment>
<keyword evidence="4" id="KW-0963">Cytoplasm</keyword>
<dbReference type="RefSeq" id="WP_087371130.1">
    <property type="nucleotide sequence ID" value="NZ_NFKK01000003.1"/>
</dbReference>
<dbReference type="NCBIfam" id="NF011494">
    <property type="entry name" value="PRK14902.1"/>
    <property type="match status" value="1"/>
</dbReference>
<dbReference type="InterPro" id="IPR006027">
    <property type="entry name" value="NusB_RsmB_TIM44"/>
</dbReference>
<feature type="binding site" evidence="13">
    <location>
        <position position="337"/>
    </location>
    <ligand>
        <name>S-adenosyl-L-methionine</name>
        <dbReference type="ChEBI" id="CHEBI:59789"/>
    </ligand>
</feature>
<comment type="function">
    <text evidence="1">Specifically methylates the cytosine at position 967 (m5C967) of 16S rRNA.</text>
</comment>
<organism evidence="15 16">
    <name type="scientific">Butyricicoccus pullicaecorum</name>
    <dbReference type="NCBI Taxonomy" id="501571"/>
    <lineage>
        <taxon>Bacteria</taxon>
        <taxon>Bacillati</taxon>
        <taxon>Bacillota</taxon>
        <taxon>Clostridia</taxon>
        <taxon>Eubacteriales</taxon>
        <taxon>Butyricicoccaceae</taxon>
        <taxon>Butyricicoccus</taxon>
    </lineage>
</organism>
<dbReference type="PRINTS" id="PR02008">
    <property type="entry name" value="RCMTFAMILY"/>
</dbReference>
<evidence type="ECO:0000256" key="8">
    <source>
        <dbReference type="ARBA" id="ARBA00022691"/>
    </source>
</evidence>
<evidence type="ECO:0000256" key="5">
    <source>
        <dbReference type="ARBA" id="ARBA00022552"/>
    </source>
</evidence>
<feature type="active site" description="Nucleophile" evidence="13">
    <location>
        <position position="389"/>
    </location>
</feature>
<keyword evidence="6 13" id="KW-0489">Methyltransferase</keyword>
<dbReference type="Gene3D" id="1.10.940.10">
    <property type="entry name" value="NusB-like"/>
    <property type="match status" value="1"/>
</dbReference>
<dbReference type="Gene3D" id="3.30.70.1170">
    <property type="entry name" value="Sun protein, domain 3"/>
    <property type="match status" value="1"/>
</dbReference>
<dbReference type="GO" id="GO:0003723">
    <property type="term" value="F:RNA binding"/>
    <property type="evidence" value="ECO:0007669"/>
    <property type="project" value="UniProtKB-UniRule"/>
</dbReference>
<evidence type="ECO:0000256" key="10">
    <source>
        <dbReference type="ARBA" id="ARBA00030399"/>
    </source>
</evidence>
<evidence type="ECO:0000256" key="11">
    <source>
        <dbReference type="ARBA" id="ARBA00031088"/>
    </source>
</evidence>
<dbReference type="GO" id="GO:0005737">
    <property type="term" value="C:cytoplasm"/>
    <property type="evidence" value="ECO:0007669"/>
    <property type="project" value="UniProtKB-SubCell"/>
</dbReference>
<dbReference type="PROSITE" id="PS51686">
    <property type="entry name" value="SAM_MT_RSMB_NOP"/>
    <property type="match status" value="1"/>
</dbReference>